<keyword evidence="5" id="KW-0812">Transmembrane</keyword>
<comment type="similarity">
    <text evidence="3">Belongs to the MNN1/MNT family.</text>
</comment>
<keyword evidence="4" id="KW-0808">Transferase</keyword>
<evidence type="ECO:0000256" key="2">
    <source>
        <dbReference type="ARBA" id="ARBA00004606"/>
    </source>
</evidence>
<evidence type="ECO:0000313" key="12">
    <source>
        <dbReference type="EMBL" id="CAK0732562.1"/>
    </source>
</evidence>
<dbReference type="PANTHER" id="PTHR31646:SF1">
    <property type="entry name" value="ALPHA-1,2-MANNOSYLTRANSFERASE MNN2"/>
    <property type="match status" value="1"/>
</dbReference>
<dbReference type="GO" id="GO:0000139">
    <property type="term" value="C:Golgi membrane"/>
    <property type="evidence" value="ECO:0007669"/>
    <property type="project" value="UniProtKB-SubCell"/>
</dbReference>
<comment type="caution">
    <text evidence="12">The sequence shown here is derived from an EMBL/GenBank/DDBJ whole genome shotgun (WGS) entry which is preliminary data.</text>
</comment>
<dbReference type="InterPro" id="IPR022751">
    <property type="entry name" value="Alpha_mannosyltransferase"/>
</dbReference>
<accession>A0AAV1HS72</accession>
<evidence type="ECO:0000256" key="9">
    <source>
        <dbReference type="ARBA" id="ARBA00023136"/>
    </source>
</evidence>
<reference evidence="12 13" key="1">
    <citation type="submission" date="2023-10" db="EMBL/GenBank/DDBJ databases">
        <authorList>
            <person name="Maclean D."/>
            <person name="Macfadyen A."/>
        </authorList>
    </citation>
    <scope>NUCLEOTIDE SEQUENCE [LARGE SCALE GENOMIC DNA]</scope>
</reference>
<feature type="signal peptide" evidence="11">
    <location>
        <begin position="1"/>
        <end position="21"/>
    </location>
</feature>
<evidence type="ECO:0000256" key="3">
    <source>
        <dbReference type="ARBA" id="ARBA00009105"/>
    </source>
</evidence>
<evidence type="ECO:0000256" key="1">
    <source>
        <dbReference type="ARBA" id="ARBA00004394"/>
    </source>
</evidence>
<keyword evidence="8" id="KW-0333">Golgi apparatus</keyword>
<proteinExistence type="inferred from homology"/>
<dbReference type="AlphaFoldDB" id="A0AAV1HS72"/>
<keyword evidence="13" id="KW-1185">Reference proteome</keyword>
<dbReference type="SUPFAM" id="SSF53448">
    <property type="entry name" value="Nucleotide-diphospho-sugar transferases"/>
    <property type="match status" value="1"/>
</dbReference>
<evidence type="ECO:0000256" key="6">
    <source>
        <dbReference type="ARBA" id="ARBA00022968"/>
    </source>
</evidence>
<evidence type="ECO:0000313" key="13">
    <source>
        <dbReference type="Proteomes" id="UP001314263"/>
    </source>
</evidence>
<dbReference type="PANTHER" id="PTHR31646">
    <property type="entry name" value="ALPHA-1,2-MANNOSYLTRANSFERASE MNN2"/>
    <property type="match status" value="1"/>
</dbReference>
<keyword evidence="9" id="KW-0472">Membrane</keyword>
<evidence type="ECO:0000256" key="4">
    <source>
        <dbReference type="ARBA" id="ARBA00022679"/>
    </source>
</evidence>
<dbReference type="Gene3D" id="3.90.550.10">
    <property type="entry name" value="Spore Coat Polysaccharide Biosynthesis Protein SpsA, Chain A"/>
    <property type="match status" value="1"/>
</dbReference>
<dbReference type="GO" id="GO:0046354">
    <property type="term" value="P:mannan biosynthetic process"/>
    <property type="evidence" value="ECO:0007669"/>
    <property type="project" value="TreeGrafter"/>
</dbReference>
<name>A0AAV1HS72_9CHLO</name>
<keyword evidence="7" id="KW-1133">Transmembrane helix</keyword>
<evidence type="ECO:0000256" key="10">
    <source>
        <dbReference type="ARBA" id="ARBA00037847"/>
    </source>
</evidence>
<protein>
    <submittedName>
        <fullName evidence="12">Uncharacterized protein</fullName>
    </submittedName>
</protein>
<organism evidence="12 13">
    <name type="scientific">Coccomyxa viridis</name>
    <dbReference type="NCBI Taxonomy" id="1274662"/>
    <lineage>
        <taxon>Eukaryota</taxon>
        <taxon>Viridiplantae</taxon>
        <taxon>Chlorophyta</taxon>
        <taxon>core chlorophytes</taxon>
        <taxon>Trebouxiophyceae</taxon>
        <taxon>Trebouxiophyceae incertae sedis</taxon>
        <taxon>Coccomyxaceae</taxon>
        <taxon>Coccomyxa</taxon>
    </lineage>
</organism>
<keyword evidence="6" id="KW-0735">Signal-anchor</keyword>
<sequence>MCGIHWSRIYVLITIVKVACCLSPLFVQAEAWKPTPADREDYLGQKHYRAGLHSQIAFADVSSEREQLTKGKQSIDAFVRTLQHNSSAANAAEGRRRGIVYPAGGTKQLVNAWVSIAIVRQRFKCQLPIELFYDGESEMPPSFRNLFQSEFAGLSLIDVSKVKLPKHHRQNISIKSYVIKAAALYATSFDEVLMLDSDNTPLVDPTTLFEEPSYLATGNAFWPDFATNTGPSIQKEAFTWLGLRVPWVSQTSYRSTESGQILLNRQRHADVLEYILFLNLHAHILYKRMHGDTGTYQIAFMLAGKGQLFNQIQWAPRMALGECRQIEQGAKEEVYPMVGAIQQNAQGEPAFLHRVTDGAKYDAHRRDFLRLAYVTTPIRADLFFTGTLAEMKPYGLVQQYANSRVDADIARRVCGQDPHLCEELTPGQGIIAQPAEWFPTMMAVLEESDGHFRAVQPRVLTLTLVG</sequence>
<comment type="subcellular location">
    <subcellularLocation>
        <location evidence="10">Endomembrane system</location>
        <topology evidence="10">Single-pass membrane protein</topology>
    </subcellularLocation>
    <subcellularLocation>
        <location evidence="1">Golgi apparatus membrane</location>
    </subcellularLocation>
    <subcellularLocation>
        <location evidence="2">Membrane</location>
        <topology evidence="2">Single-pass type II membrane protein</topology>
    </subcellularLocation>
</comment>
<evidence type="ECO:0000256" key="8">
    <source>
        <dbReference type="ARBA" id="ARBA00023034"/>
    </source>
</evidence>
<dbReference type="GO" id="GO:0000026">
    <property type="term" value="F:alpha-1,2-mannosyltransferase activity"/>
    <property type="evidence" value="ECO:0007669"/>
    <property type="project" value="TreeGrafter"/>
</dbReference>
<dbReference type="Pfam" id="PF11051">
    <property type="entry name" value="Mannosyl_trans3"/>
    <property type="match status" value="1"/>
</dbReference>
<evidence type="ECO:0000256" key="11">
    <source>
        <dbReference type="SAM" id="SignalP"/>
    </source>
</evidence>
<dbReference type="InterPro" id="IPR029044">
    <property type="entry name" value="Nucleotide-diphossugar_trans"/>
</dbReference>
<dbReference type="EMBL" id="CAUYUE010000001">
    <property type="protein sequence ID" value="CAK0732562.1"/>
    <property type="molecule type" value="Genomic_DNA"/>
</dbReference>
<evidence type="ECO:0000256" key="7">
    <source>
        <dbReference type="ARBA" id="ARBA00022989"/>
    </source>
</evidence>
<feature type="chain" id="PRO_5043370722" evidence="11">
    <location>
        <begin position="22"/>
        <end position="466"/>
    </location>
</feature>
<gene>
    <name evidence="12" type="ORF">CVIRNUC_000148</name>
</gene>
<keyword evidence="11" id="KW-0732">Signal</keyword>
<evidence type="ECO:0000256" key="5">
    <source>
        <dbReference type="ARBA" id="ARBA00022692"/>
    </source>
</evidence>
<dbReference type="Proteomes" id="UP001314263">
    <property type="component" value="Unassembled WGS sequence"/>
</dbReference>